<dbReference type="AlphaFoldDB" id="A0A8J7KJ94"/>
<sequence length="398" mass="41680">MSLTELRSPAGSALLTLAAGLVDGDQLKAVEALRATGAGAELAGEALTQATLRAKAVAKFGPDAGQMFFTRAGLEQATRLTVADRRAARLAAAGVRTIADLGCGIGADARAFARAGITVYAVEADPGTAEIAAANTAGLPVTVEHRDAQSVDLTAFDAVFCDPARRAGNRRVFDPRSYSPPWDFIESLTRRPAVIKLGPGIDHALLPGTAEAEWVSVGGEVVEAALWCDRLAEVPRRATVLPGDTGRSSGRGDGTPGGAAQLTGGGTREAEVGPTRAFVYDPDGAVIRSHLVAELADTLGANIADPTIAYLYADEVRATRFARAYRIDLVLPFSLKRLRSTLRERGVGRLTIKKRGSALEPESLRKQLRLDGPNEATVILTRVAGAPVTLLCQPADVS</sequence>
<dbReference type="InterPro" id="IPR041497">
    <property type="entry name" value="Thump-like"/>
</dbReference>
<keyword evidence="5" id="KW-1185">Reference proteome</keyword>
<dbReference type="InterPro" id="IPR041698">
    <property type="entry name" value="Methyltransf_25"/>
</dbReference>
<comment type="caution">
    <text evidence="4">The sequence shown here is derived from an EMBL/GenBank/DDBJ whole genome shotgun (WGS) entry which is preliminary data.</text>
</comment>
<evidence type="ECO:0000313" key="5">
    <source>
        <dbReference type="Proteomes" id="UP000622552"/>
    </source>
</evidence>
<dbReference type="GO" id="GO:0032259">
    <property type="term" value="P:methylation"/>
    <property type="evidence" value="ECO:0007669"/>
    <property type="project" value="UniProtKB-KW"/>
</dbReference>
<dbReference type="PANTHER" id="PTHR14741">
    <property type="entry name" value="S-ADENOSYLMETHIONINE-DEPENDENT METHYLTRANSFERASE RELATED"/>
    <property type="match status" value="1"/>
</dbReference>
<feature type="domain" description="THUMP-like" evidence="3">
    <location>
        <begin position="322"/>
        <end position="394"/>
    </location>
</feature>
<accession>A0A8J7KJ94</accession>
<evidence type="ECO:0000259" key="3">
    <source>
        <dbReference type="Pfam" id="PF18096"/>
    </source>
</evidence>
<keyword evidence="4" id="KW-0808">Transferase</keyword>
<name>A0A8J7KJ94_9ACTN</name>
<dbReference type="CDD" id="cd02440">
    <property type="entry name" value="AdoMet_MTases"/>
    <property type="match status" value="1"/>
</dbReference>
<dbReference type="PANTHER" id="PTHR14741:SF32">
    <property type="entry name" value="TRIMETHYLGUANOSINE SYNTHASE"/>
    <property type="match status" value="1"/>
</dbReference>
<reference evidence="4" key="1">
    <citation type="submission" date="2020-11" db="EMBL/GenBank/DDBJ databases">
        <title>Sequencing the genomes of 1000 actinobacteria strains.</title>
        <authorList>
            <person name="Klenk H.-P."/>
        </authorList>
    </citation>
    <scope>NUCLEOTIDE SEQUENCE</scope>
    <source>
        <strain evidence="4">DSM 45356</strain>
    </source>
</reference>
<dbReference type="SUPFAM" id="SSF53335">
    <property type="entry name" value="S-adenosyl-L-methionine-dependent methyltransferases"/>
    <property type="match status" value="1"/>
</dbReference>
<dbReference type="Pfam" id="PF13649">
    <property type="entry name" value="Methyltransf_25"/>
    <property type="match status" value="1"/>
</dbReference>
<dbReference type="InterPro" id="IPR029063">
    <property type="entry name" value="SAM-dependent_MTases_sf"/>
</dbReference>
<evidence type="ECO:0000313" key="4">
    <source>
        <dbReference type="EMBL" id="MBG6140145.1"/>
    </source>
</evidence>
<feature type="compositionally biased region" description="Gly residues" evidence="1">
    <location>
        <begin position="249"/>
        <end position="267"/>
    </location>
</feature>
<organism evidence="4 5">
    <name type="scientific">Longispora fulva</name>
    <dbReference type="NCBI Taxonomy" id="619741"/>
    <lineage>
        <taxon>Bacteria</taxon>
        <taxon>Bacillati</taxon>
        <taxon>Actinomycetota</taxon>
        <taxon>Actinomycetes</taxon>
        <taxon>Micromonosporales</taxon>
        <taxon>Micromonosporaceae</taxon>
        <taxon>Longispora</taxon>
    </lineage>
</organism>
<gene>
    <name evidence="4" type="ORF">IW245_006339</name>
</gene>
<keyword evidence="4" id="KW-0489">Methyltransferase</keyword>
<dbReference type="Pfam" id="PF18096">
    <property type="entry name" value="Thump_like"/>
    <property type="match status" value="1"/>
</dbReference>
<protein>
    <submittedName>
        <fullName evidence="4">SAM-dependent methyltransferase</fullName>
    </submittedName>
</protein>
<dbReference type="RefSeq" id="WP_372445273.1">
    <property type="nucleotide sequence ID" value="NZ_BONS01000006.1"/>
</dbReference>
<proteinExistence type="predicted"/>
<dbReference type="Gene3D" id="3.40.50.150">
    <property type="entry name" value="Vaccinia Virus protein VP39"/>
    <property type="match status" value="1"/>
</dbReference>
<feature type="region of interest" description="Disordered" evidence="1">
    <location>
        <begin position="239"/>
        <end position="269"/>
    </location>
</feature>
<feature type="domain" description="Methyltransferase" evidence="2">
    <location>
        <begin position="98"/>
        <end position="161"/>
    </location>
</feature>
<dbReference type="GO" id="GO:0008168">
    <property type="term" value="F:methyltransferase activity"/>
    <property type="evidence" value="ECO:0007669"/>
    <property type="project" value="UniProtKB-KW"/>
</dbReference>
<dbReference type="EMBL" id="JADOUF010000001">
    <property type="protein sequence ID" value="MBG6140145.1"/>
    <property type="molecule type" value="Genomic_DNA"/>
</dbReference>
<dbReference type="Proteomes" id="UP000622552">
    <property type="component" value="Unassembled WGS sequence"/>
</dbReference>
<evidence type="ECO:0000259" key="2">
    <source>
        <dbReference type="Pfam" id="PF13649"/>
    </source>
</evidence>
<evidence type="ECO:0000256" key="1">
    <source>
        <dbReference type="SAM" id="MobiDB-lite"/>
    </source>
</evidence>